<dbReference type="Proteomes" id="UP000266385">
    <property type="component" value="Unassembled WGS sequence"/>
</dbReference>
<keyword evidence="2" id="KW-1185">Reference proteome</keyword>
<dbReference type="EMBL" id="QWFX01000006">
    <property type="protein sequence ID" value="RIJ30257.1"/>
    <property type="molecule type" value="Genomic_DNA"/>
</dbReference>
<organism evidence="1 2">
    <name type="scientific">Henriciella mobilis</name>
    <dbReference type="NCBI Taxonomy" id="2305467"/>
    <lineage>
        <taxon>Bacteria</taxon>
        <taxon>Pseudomonadati</taxon>
        <taxon>Pseudomonadota</taxon>
        <taxon>Alphaproteobacteria</taxon>
        <taxon>Hyphomonadales</taxon>
        <taxon>Hyphomonadaceae</taxon>
        <taxon>Henriciella</taxon>
    </lineage>
</organism>
<proteinExistence type="predicted"/>
<comment type="caution">
    <text evidence="1">The sequence shown here is derived from an EMBL/GenBank/DDBJ whole genome shotgun (WGS) entry which is preliminary data.</text>
</comment>
<accession>A0A399RJT7</accession>
<dbReference type="RefSeq" id="WP_119375577.1">
    <property type="nucleotide sequence ID" value="NZ_QWFX01000006.1"/>
</dbReference>
<dbReference type="OrthoDB" id="283195at204455"/>
<evidence type="ECO:0000313" key="2">
    <source>
        <dbReference type="Proteomes" id="UP000266385"/>
    </source>
</evidence>
<protein>
    <recommendedName>
        <fullName evidence="3">YokE-like PH domain-containing protein</fullName>
    </recommendedName>
</protein>
<dbReference type="AlphaFoldDB" id="A0A399RJT7"/>
<sequence length="132" mass="14262">MPAPKKYIDKRIANALIPKAQAKGLMGGLTGAVAKQTMGGLWVGGNAWLTAKEISFEPNGLNRRFHLNPDELSASVSLSEVTAVNWRKGLFTSIIDIETEDERLTLRCYKSKSFARAIEDAVSAVKNASIGA</sequence>
<gene>
    <name evidence="1" type="ORF">D1223_06310</name>
</gene>
<evidence type="ECO:0008006" key="3">
    <source>
        <dbReference type="Google" id="ProtNLM"/>
    </source>
</evidence>
<reference evidence="1 2" key="1">
    <citation type="submission" date="2018-08" db="EMBL/GenBank/DDBJ databases">
        <title>Henriciella mobilis sp. nov., isolated from seawater.</title>
        <authorList>
            <person name="Cheng H."/>
            <person name="Wu Y.-H."/>
            <person name="Xu X.-W."/>
            <person name="Guo L.-L."/>
        </authorList>
    </citation>
    <scope>NUCLEOTIDE SEQUENCE [LARGE SCALE GENOMIC DNA]</scope>
    <source>
        <strain evidence="1 2">JN25</strain>
    </source>
</reference>
<name>A0A399RJT7_9PROT</name>
<evidence type="ECO:0000313" key="1">
    <source>
        <dbReference type="EMBL" id="RIJ30257.1"/>
    </source>
</evidence>